<feature type="transmembrane region" description="Helical" evidence="4">
    <location>
        <begin position="237"/>
        <end position="255"/>
    </location>
</feature>
<feature type="transmembrane region" description="Helical" evidence="4">
    <location>
        <begin position="173"/>
        <end position="197"/>
    </location>
</feature>
<evidence type="ECO:0000256" key="3">
    <source>
        <dbReference type="ARBA" id="ARBA00023136"/>
    </source>
</evidence>
<evidence type="ECO:0000256" key="1">
    <source>
        <dbReference type="ARBA" id="ARBA00022692"/>
    </source>
</evidence>
<feature type="transmembrane region" description="Helical" evidence="4">
    <location>
        <begin position="73"/>
        <end position="94"/>
    </location>
</feature>
<keyword evidence="1 4" id="KW-0812">Transmembrane</keyword>
<feature type="transmembrane region" description="Helical" evidence="4">
    <location>
        <begin position="293"/>
        <end position="314"/>
    </location>
</feature>
<dbReference type="InterPro" id="IPR011701">
    <property type="entry name" value="MFS"/>
</dbReference>
<dbReference type="eggNOG" id="COG0738">
    <property type="taxonomic scope" value="Bacteria"/>
</dbReference>
<feature type="transmembrane region" description="Helical" evidence="4">
    <location>
        <begin position="326"/>
        <end position="343"/>
    </location>
</feature>
<reference evidence="5 6" key="1">
    <citation type="journal article" date="2012" name="Int. J. Syst. Evol. Microbiol.">
        <title>Vibrio caribbeanicus sp. nov., isolated from the marine sponge Scleritoderma cyanea.</title>
        <authorList>
            <person name="Hoffmann M."/>
            <person name="Monday S.R."/>
            <person name="Allard M.W."/>
            <person name="Strain E.A."/>
            <person name="Whittaker P."/>
            <person name="Naum M."/>
            <person name="McCarthy P.J."/>
            <person name="Lopez J.V."/>
            <person name="Fischer M."/>
            <person name="Brown E.W."/>
        </authorList>
    </citation>
    <scope>NUCLEOTIDE SEQUENCE [LARGE SCALE GENOMIC DNA]</scope>
    <source>
        <strain evidence="5 6">ATCC BAA-2122</strain>
    </source>
</reference>
<dbReference type="InterPro" id="IPR036259">
    <property type="entry name" value="MFS_trans_sf"/>
</dbReference>
<dbReference type="GO" id="GO:0005886">
    <property type="term" value="C:plasma membrane"/>
    <property type="evidence" value="ECO:0007669"/>
    <property type="project" value="TreeGrafter"/>
</dbReference>
<feature type="transmembrane region" description="Helical" evidence="4">
    <location>
        <begin position="16"/>
        <end position="36"/>
    </location>
</feature>
<name>E3BME0_9VIBR</name>
<protein>
    <submittedName>
        <fullName evidence="5">Uncharacterized protein</fullName>
    </submittedName>
</protein>
<dbReference type="Pfam" id="PF07690">
    <property type="entry name" value="MFS_1"/>
    <property type="match status" value="1"/>
</dbReference>
<dbReference type="SUPFAM" id="SSF103473">
    <property type="entry name" value="MFS general substrate transporter"/>
    <property type="match status" value="1"/>
</dbReference>
<gene>
    <name evidence="5" type="ORF">VIBC2010_17080</name>
</gene>
<evidence type="ECO:0000256" key="4">
    <source>
        <dbReference type="SAM" id="Phobius"/>
    </source>
</evidence>
<keyword evidence="2 4" id="KW-1133">Transmembrane helix</keyword>
<dbReference type="Gene3D" id="1.20.1250.20">
    <property type="entry name" value="MFS general substrate transporter like domains"/>
    <property type="match status" value="2"/>
</dbReference>
<accession>E3BME0</accession>
<evidence type="ECO:0000256" key="2">
    <source>
        <dbReference type="ARBA" id="ARBA00022989"/>
    </source>
</evidence>
<dbReference type="AlphaFoldDB" id="E3BME0"/>
<keyword evidence="3 4" id="KW-0472">Membrane</keyword>
<feature type="transmembrane region" description="Helical" evidence="4">
    <location>
        <begin position="48"/>
        <end position="67"/>
    </location>
</feature>
<dbReference type="Proteomes" id="UP000002943">
    <property type="component" value="Unassembled WGS sequence"/>
</dbReference>
<feature type="transmembrane region" description="Helical" evidence="4">
    <location>
        <begin position="261"/>
        <end position="281"/>
    </location>
</feature>
<dbReference type="PANTHER" id="PTHR23521:SF2">
    <property type="entry name" value="TRANSPORTER MFS SUPERFAMILY"/>
    <property type="match status" value="1"/>
</dbReference>
<keyword evidence="6" id="KW-1185">Reference proteome</keyword>
<feature type="transmembrane region" description="Helical" evidence="4">
    <location>
        <begin position="209"/>
        <end position="230"/>
    </location>
</feature>
<proteinExistence type="predicted"/>
<comment type="caution">
    <text evidence="5">The sequence shown here is derived from an EMBL/GenBank/DDBJ whole genome shotgun (WGS) entry which is preliminary data.</text>
</comment>
<dbReference type="PANTHER" id="PTHR23521">
    <property type="entry name" value="TRANSPORTER MFS SUPERFAMILY"/>
    <property type="match status" value="1"/>
</dbReference>
<dbReference type="GO" id="GO:0022857">
    <property type="term" value="F:transmembrane transporter activity"/>
    <property type="evidence" value="ECO:0007669"/>
    <property type="project" value="InterPro"/>
</dbReference>
<evidence type="ECO:0000313" key="5">
    <source>
        <dbReference type="EMBL" id="EFP95685.1"/>
    </source>
</evidence>
<dbReference type="STRING" id="796620.VIBC2010_17080"/>
<evidence type="ECO:0000313" key="6">
    <source>
        <dbReference type="Proteomes" id="UP000002943"/>
    </source>
</evidence>
<sequence length="356" mass="37803">MSLIPLMLPLKGMDESLASMLASIFYAGLLLGALGVEPVIKRFGHKRVFLLCLSTFALTTLSISLYTDSFIWLTSRFIAGISVAGIFVTVESWLIHGAEHARAKRLSLYMASLYGGSALGQSGIGLIGVSGHVPFIAIVSLLIGSILILIFGQSDQPASEDSYSITFTQLKRLNHSAIIGCMVSGLTMSTIYGLMPLELQSLGISNTDISGLMAAVILGGMSIQPILPWMSKTLSHTLLMALFALLGVTAIAIATLIGTTGALACALFLLGVSTFALYPVAINLGCKGLDKEYIVSATQVMLISYSLGSVMGPIMAEQFNHGSEGVMQYLFITLLTTCVYMIIHSVKNMKAAITKA</sequence>
<organism evidence="5 6">
    <name type="scientific">Vibrio caribbeanicus ATCC BAA-2122</name>
    <dbReference type="NCBI Taxonomy" id="796620"/>
    <lineage>
        <taxon>Bacteria</taxon>
        <taxon>Pseudomonadati</taxon>
        <taxon>Pseudomonadota</taxon>
        <taxon>Gammaproteobacteria</taxon>
        <taxon>Vibrionales</taxon>
        <taxon>Vibrionaceae</taxon>
        <taxon>Vibrio</taxon>
    </lineage>
</organism>
<dbReference type="EMBL" id="AEIU01000088">
    <property type="protein sequence ID" value="EFP95685.1"/>
    <property type="molecule type" value="Genomic_DNA"/>
</dbReference>
<feature type="transmembrane region" description="Helical" evidence="4">
    <location>
        <begin position="106"/>
        <end position="127"/>
    </location>
</feature>
<feature type="transmembrane region" description="Helical" evidence="4">
    <location>
        <begin position="133"/>
        <end position="152"/>
    </location>
</feature>